<keyword evidence="1" id="KW-0812">Transmembrane</keyword>
<dbReference type="EMBL" id="GEDG01038765">
    <property type="protein sequence ID" value="JAP07431.1"/>
    <property type="molecule type" value="Transcribed_RNA"/>
</dbReference>
<protein>
    <submittedName>
        <fullName evidence="2">Putative ovule protein</fullName>
    </submittedName>
</protein>
<keyword evidence="1" id="KW-1133">Transmembrane helix</keyword>
<feature type="transmembrane region" description="Helical" evidence="1">
    <location>
        <begin position="35"/>
        <end position="53"/>
    </location>
</feature>
<proteinExistence type="predicted"/>
<evidence type="ECO:0000313" key="2">
    <source>
        <dbReference type="EMBL" id="JAP07431.1"/>
    </source>
</evidence>
<accession>A0A0V0GI77</accession>
<sequence>MLHHSSHLVSVYSFFGSSTKYHYCSFSFVYQLTRVVSIPIAVLLLLLLCLMLAPSRFKILH</sequence>
<reference evidence="2" key="1">
    <citation type="submission" date="2015-12" db="EMBL/GenBank/DDBJ databases">
        <title>Gene expression during late stages of embryo sac development: a critical building block for successful pollen-pistil interactions.</title>
        <authorList>
            <person name="Liu Y."/>
            <person name="Joly V."/>
            <person name="Sabar M."/>
            <person name="Matton D.P."/>
        </authorList>
    </citation>
    <scope>NUCLEOTIDE SEQUENCE</scope>
</reference>
<evidence type="ECO:0000256" key="1">
    <source>
        <dbReference type="SAM" id="Phobius"/>
    </source>
</evidence>
<organism evidence="2">
    <name type="scientific">Solanum chacoense</name>
    <name type="common">Chaco potato</name>
    <dbReference type="NCBI Taxonomy" id="4108"/>
    <lineage>
        <taxon>Eukaryota</taxon>
        <taxon>Viridiplantae</taxon>
        <taxon>Streptophyta</taxon>
        <taxon>Embryophyta</taxon>
        <taxon>Tracheophyta</taxon>
        <taxon>Spermatophyta</taxon>
        <taxon>Magnoliopsida</taxon>
        <taxon>eudicotyledons</taxon>
        <taxon>Gunneridae</taxon>
        <taxon>Pentapetalae</taxon>
        <taxon>asterids</taxon>
        <taxon>lamiids</taxon>
        <taxon>Solanales</taxon>
        <taxon>Solanaceae</taxon>
        <taxon>Solanoideae</taxon>
        <taxon>Solaneae</taxon>
        <taxon>Solanum</taxon>
    </lineage>
</organism>
<dbReference type="AlphaFoldDB" id="A0A0V0GI77"/>
<name>A0A0V0GI77_SOLCH</name>
<keyword evidence="1" id="KW-0472">Membrane</keyword>